<dbReference type="Pfam" id="PF00117">
    <property type="entry name" value="GATase"/>
    <property type="match status" value="1"/>
</dbReference>
<evidence type="ECO:0000256" key="5">
    <source>
        <dbReference type="ARBA" id="ARBA00022749"/>
    </source>
</evidence>
<gene>
    <name evidence="9 12" type="primary">guaA</name>
    <name evidence="12" type="ORF">E3O42_06145</name>
</gene>
<dbReference type="Gene3D" id="3.30.300.10">
    <property type="match status" value="1"/>
</dbReference>
<keyword evidence="7 9" id="KW-0067">ATP-binding</keyword>
<dbReference type="InterPro" id="IPR022955">
    <property type="entry name" value="GMP_synthase"/>
</dbReference>
<feature type="active site" evidence="9">
    <location>
        <position position="203"/>
    </location>
</feature>
<dbReference type="Gene3D" id="3.40.50.620">
    <property type="entry name" value="HUPs"/>
    <property type="match status" value="1"/>
</dbReference>
<dbReference type="SUPFAM" id="SSF52402">
    <property type="entry name" value="Adenine nucleotide alpha hydrolases-like"/>
    <property type="match status" value="1"/>
</dbReference>
<comment type="pathway">
    <text evidence="2 9">Purine metabolism; GMP biosynthesis; GMP from XMP (L-Gln route): step 1/1.</text>
</comment>
<dbReference type="PRINTS" id="PR00099">
    <property type="entry name" value="CPSGATASE"/>
</dbReference>
<evidence type="ECO:0000256" key="6">
    <source>
        <dbReference type="ARBA" id="ARBA00022755"/>
    </source>
</evidence>
<dbReference type="SUPFAM" id="SSF54810">
    <property type="entry name" value="GMP synthetase C-terminal dimerisation domain"/>
    <property type="match status" value="1"/>
</dbReference>
<comment type="function">
    <text evidence="1 9">Catalyzes the synthesis of GMP from XMP.</text>
</comment>
<keyword evidence="6 9" id="KW-0658">Purine biosynthesis</keyword>
<dbReference type="Pfam" id="PF00958">
    <property type="entry name" value="GMP_synt_C"/>
    <property type="match status" value="1"/>
</dbReference>
<dbReference type="PANTHER" id="PTHR11922:SF2">
    <property type="entry name" value="GMP SYNTHASE [GLUTAMINE-HYDROLYZING]"/>
    <property type="match status" value="1"/>
</dbReference>
<dbReference type="PROSITE" id="PS51273">
    <property type="entry name" value="GATASE_TYPE_1"/>
    <property type="match status" value="1"/>
</dbReference>
<accession>A0A4R8W859</accession>
<dbReference type="GO" id="GO:0003921">
    <property type="term" value="F:GMP synthase activity"/>
    <property type="evidence" value="ECO:0007669"/>
    <property type="project" value="InterPro"/>
</dbReference>
<dbReference type="UniPathway" id="UPA00189">
    <property type="reaction ID" value="UER00296"/>
</dbReference>
<dbReference type="NCBIfam" id="TIGR00888">
    <property type="entry name" value="guaA_Nterm"/>
    <property type="match status" value="1"/>
</dbReference>
<evidence type="ECO:0000256" key="8">
    <source>
        <dbReference type="ARBA" id="ARBA00022962"/>
    </source>
</evidence>
<evidence type="ECO:0000256" key="2">
    <source>
        <dbReference type="ARBA" id="ARBA00005153"/>
    </source>
</evidence>
<dbReference type="Gene3D" id="3.40.50.880">
    <property type="match status" value="1"/>
</dbReference>
<name>A0A4R8W859_9MICO</name>
<evidence type="ECO:0000256" key="10">
    <source>
        <dbReference type="PROSITE-ProRule" id="PRU00886"/>
    </source>
</evidence>
<dbReference type="NCBIfam" id="NF000848">
    <property type="entry name" value="PRK00074.1"/>
    <property type="match status" value="1"/>
</dbReference>
<evidence type="ECO:0000313" key="13">
    <source>
        <dbReference type="Proteomes" id="UP000297907"/>
    </source>
</evidence>
<dbReference type="EMBL" id="SOFL01000021">
    <property type="protein sequence ID" value="TFC03763.1"/>
    <property type="molecule type" value="Genomic_DNA"/>
</dbReference>
<sequence length="553" mass="58745">MDVVGAEGAEGAEGLENLIGTEEGTAPVAASGVSRPVLVVDFGAQYAQLIARRVREASVYSEIVAHSITAAEVAEKNPIGIVLSGGPSSVYADGAPAFDSAIFDLGIPVLGICYGFQVMATALGGEVSHTGQREYGSTPVVVSDSVNALLADQPAEQAVWMSHGDSVSKAPDGFTVLASTVSTPVAAFANDERKLYGVQWHPEVKHSAHGQHVLENFLHRAAGIPADWNSGNVIAEQVALIQAQVGTGKVICGLSGGVDSAVAAALVHKAIGDQLVCVFVDHGLLREDERRQVEEDYVKATGIRLVTVDVREQFISALAGVSDPETKRKIIGREFIRTFEQAQAELIKEAAEIDGDPIRFLVQGTLYPDVVESGGGSGTANIKSHHNVGGLPEDLQFELVEPLRALFKDEVRAIGAELGLPAEIVQRQPFPGPGLGIRIVGVVTQERLDLLRQADAIVRAELTAAGLDREIWQCPVVLLADVRSVGVQGDGRTYGHPIVLRPVSSEDAMTADWTRLPYDLLAKISNRITNEVDGVNRVVLDVTSKPPGTIEWE</sequence>
<dbReference type="FunFam" id="3.30.300.10:FF:000002">
    <property type="entry name" value="GMP synthase [glutamine-hydrolyzing]"/>
    <property type="match status" value="1"/>
</dbReference>
<dbReference type="GO" id="GO:0005829">
    <property type="term" value="C:cytosol"/>
    <property type="evidence" value="ECO:0007669"/>
    <property type="project" value="TreeGrafter"/>
</dbReference>
<dbReference type="InterPro" id="IPR004739">
    <property type="entry name" value="GMP_synth_GATase"/>
</dbReference>
<keyword evidence="8 9" id="KW-0315">Glutamine amidotransferase</keyword>
<comment type="caution">
    <text evidence="12">The sequence shown here is derived from an EMBL/GenBank/DDBJ whole genome shotgun (WGS) entry which is preliminary data.</text>
</comment>
<evidence type="ECO:0000256" key="3">
    <source>
        <dbReference type="ARBA" id="ARBA00022598"/>
    </source>
</evidence>
<comment type="catalytic activity">
    <reaction evidence="9">
        <text>XMP + L-glutamine + ATP + H2O = GMP + L-glutamate + AMP + diphosphate + 2 H(+)</text>
        <dbReference type="Rhea" id="RHEA:11680"/>
        <dbReference type="ChEBI" id="CHEBI:15377"/>
        <dbReference type="ChEBI" id="CHEBI:15378"/>
        <dbReference type="ChEBI" id="CHEBI:29985"/>
        <dbReference type="ChEBI" id="CHEBI:30616"/>
        <dbReference type="ChEBI" id="CHEBI:33019"/>
        <dbReference type="ChEBI" id="CHEBI:57464"/>
        <dbReference type="ChEBI" id="CHEBI:58115"/>
        <dbReference type="ChEBI" id="CHEBI:58359"/>
        <dbReference type="ChEBI" id="CHEBI:456215"/>
        <dbReference type="EC" id="6.3.5.2"/>
    </reaction>
</comment>
<keyword evidence="5 9" id="KW-0332">GMP biosynthesis</keyword>
<evidence type="ECO:0000256" key="7">
    <source>
        <dbReference type="ARBA" id="ARBA00022840"/>
    </source>
</evidence>
<evidence type="ECO:0000256" key="9">
    <source>
        <dbReference type="HAMAP-Rule" id="MF_00344"/>
    </source>
</evidence>
<reference evidence="12 13" key="1">
    <citation type="submission" date="2019-03" db="EMBL/GenBank/DDBJ databases">
        <title>Genomics of glacier-inhabiting Cryobacterium strains.</title>
        <authorList>
            <person name="Liu Q."/>
            <person name="Xin Y.-H."/>
        </authorList>
    </citation>
    <scope>NUCLEOTIDE SEQUENCE [LARGE SCALE GENOMIC DNA]</scope>
    <source>
        <strain evidence="12 13">RHLS22-1</strain>
    </source>
</reference>
<keyword evidence="13" id="KW-1185">Reference proteome</keyword>
<evidence type="ECO:0000259" key="11">
    <source>
        <dbReference type="PROSITE" id="PS51553"/>
    </source>
</evidence>
<keyword evidence="4 9" id="KW-0547">Nucleotide-binding</keyword>
<dbReference type="HAMAP" id="MF_00344">
    <property type="entry name" value="GMP_synthase"/>
    <property type="match status" value="1"/>
</dbReference>
<dbReference type="InterPro" id="IPR025777">
    <property type="entry name" value="GMPS_ATP_PPase_dom"/>
</dbReference>
<evidence type="ECO:0000313" key="12">
    <source>
        <dbReference type="EMBL" id="TFC03763.1"/>
    </source>
</evidence>
<comment type="subunit">
    <text evidence="9">Homodimer.</text>
</comment>
<dbReference type="PRINTS" id="PR00097">
    <property type="entry name" value="ANTSNTHASEII"/>
</dbReference>
<dbReference type="OrthoDB" id="9802219at2"/>
<dbReference type="PRINTS" id="PR00096">
    <property type="entry name" value="GATASE"/>
</dbReference>
<protein>
    <recommendedName>
        <fullName evidence="9">GMP synthase [glutamine-hydrolyzing]</fullName>
        <ecNumber evidence="9">6.3.5.2</ecNumber>
    </recommendedName>
    <alternativeName>
        <fullName evidence="9">GMP synthetase</fullName>
    </alternativeName>
    <alternativeName>
        <fullName evidence="9">Glutamine amidotransferase</fullName>
    </alternativeName>
</protein>
<evidence type="ECO:0000256" key="1">
    <source>
        <dbReference type="ARBA" id="ARBA00002332"/>
    </source>
</evidence>
<dbReference type="CDD" id="cd01742">
    <property type="entry name" value="GATase1_GMP_Synthase"/>
    <property type="match status" value="1"/>
</dbReference>
<feature type="active site" evidence="9">
    <location>
        <position position="201"/>
    </location>
</feature>
<dbReference type="InterPro" id="IPR017926">
    <property type="entry name" value="GATASE"/>
</dbReference>
<dbReference type="PROSITE" id="PS51553">
    <property type="entry name" value="GMPS_ATP_PPASE"/>
    <property type="match status" value="1"/>
</dbReference>
<organism evidence="12 13">
    <name type="scientific">Cryobacterium adonitolivorans</name>
    <dbReference type="NCBI Taxonomy" id="1259189"/>
    <lineage>
        <taxon>Bacteria</taxon>
        <taxon>Bacillati</taxon>
        <taxon>Actinomycetota</taxon>
        <taxon>Actinomycetes</taxon>
        <taxon>Micrococcales</taxon>
        <taxon>Microbacteriaceae</taxon>
        <taxon>Cryobacterium</taxon>
    </lineage>
</organism>
<dbReference type="InterPro" id="IPR001674">
    <property type="entry name" value="GMP_synth_C"/>
</dbReference>
<dbReference type="SUPFAM" id="SSF52317">
    <property type="entry name" value="Class I glutamine amidotransferase-like"/>
    <property type="match status" value="1"/>
</dbReference>
<dbReference type="Proteomes" id="UP000297907">
    <property type="component" value="Unassembled WGS sequence"/>
</dbReference>
<dbReference type="AlphaFoldDB" id="A0A4R8W859"/>
<dbReference type="Pfam" id="PF02540">
    <property type="entry name" value="NAD_synthase"/>
    <property type="match status" value="1"/>
</dbReference>
<feature type="binding site" evidence="10">
    <location>
        <begin position="255"/>
        <end position="261"/>
    </location>
    <ligand>
        <name>ATP</name>
        <dbReference type="ChEBI" id="CHEBI:30616"/>
    </ligand>
</feature>
<feature type="domain" description="GMPS ATP-PPase" evidence="11">
    <location>
        <begin position="228"/>
        <end position="427"/>
    </location>
</feature>
<dbReference type="GO" id="GO:0005524">
    <property type="term" value="F:ATP binding"/>
    <property type="evidence" value="ECO:0007669"/>
    <property type="project" value="UniProtKB-UniRule"/>
</dbReference>
<dbReference type="FunFam" id="3.40.50.880:FF:000001">
    <property type="entry name" value="GMP synthase [glutamine-hydrolyzing]"/>
    <property type="match status" value="1"/>
</dbReference>
<feature type="active site" description="Nucleophile" evidence="9">
    <location>
        <position position="113"/>
    </location>
</feature>
<dbReference type="NCBIfam" id="TIGR00884">
    <property type="entry name" value="guaA_Cterm"/>
    <property type="match status" value="1"/>
</dbReference>
<dbReference type="PANTHER" id="PTHR11922">
    <property type="entry name" value="GMP SYNTHASE-RELATED"/>
    <property type="match status" value="1"/>
</dbReference>
<dbReference type="InterPro" id="IPR029062">
    <property type="entry name" value="Class_I_gatase-like"/>
</dbReference>
<dbReference type="InterPro" id="IPR014729">
    <property type="entry name" value="Rossmann-like_a/b/a_fold"/>
</dbReference>
<dbReference type="FunFam" id="3.40.50.620:FF:000001">
    <property type="entry name" value="GMP synthase [glutamine-hydrolyzing]"/>
    <property type="match status" value="1"/>
</dbReference>
<dbReference type="CDD" id="cd01997">
    <property type="entry name" value="GMP_synthase_C"/>
    <property type="match status" value="1"/>
</dbReference>
<dbReference type="InterPro" id="IPR022310">
    <property type="entry name" value="NAD/GMP_synthase"/>
</dbReference>
<keyword evidence="3 9" id="KW-0436">Ligase</keyword>
<evidence type="ECO:0000256" key="4">
    <source>
        <dbReference type="ARBA" id="ARBA00022741"/>
    </source>
</evidence>
<proteinExistence type="inferred from homology"/>
<dbReference type="EC" id="6.3.5.2" evidence="9"/>